<feature type="region of interest" description="Disordered" evidence="7">
    <location>
        <begin position="1"/>
        <end position="20"/>
    </location>
</feature>
<dbReference type="InterPro" id="IPR000669">
    <property type="entry name" value="Mannitol_DH"/>
</dbReference>
<dbReference type="Pfam" id="PF01232">
    <property type="entry name" value="Mannitol_dh"/>
    <property type="match status" value="1"/>
</dbReference>
<evidence type="ECO:0000259" key="8">
    <source>
        <dbReference type="Pfam" id="PF01232"/>
    </source>
</evidence>
<keyword evidence="4" id="KW-0560">Oxidoreductase</keyword>
<dbReference type="Gene3D" id="3.40.50.720">
    <property type="entry name" value="NAD(P)-binding Rossmann-like Domain"/>
    <property type="match status" value="1"/>
</dbReference>
<evidence type="ECO:0000256" key="2">
    <source>
        <dbReference type="ARBA" id="ARBA00012939"/>
    </source>
</evidence>
<dbReference type="InterPro" id="IPR023027">
    <property type="entry name" value="Mannitol_DH_CS"/>
</dbReference>
<reference evidence="10 11" key="1">
    <citation type="submission" date="2015-07" db="EMBL/GenBank/DDBJ databases">
        <title>Complete genome sequence of Mycobacterium goodii X7B, a facultative thermophilic biodesulfurizing bacterium.</title>
        <authorList>
            <person name="Yu B."/>
            <person name="Li F."/>
            <person name="Xu P."/>
        </authorList>
    </citation>
    <scope>NUCLEOTIDE SEQUENCE [LARGE SCALE GENOMIC DNA]</scope>
    <source>
        <strain evidence="10 11">X7B</strain>
    </source>
</reference>
<evidence type="ECO:0000259" key="9">
    <source>
        <dbReference type="Pfam" id="PF08125"/>
    </source>
</evidence>
<comment type="catalytic activity">
    <reaction evidence="6">
        <text>D-mannitol 1-phosphate + NAD(+) = beta-D-fructose 6-phosphate + NADH + H(+)</text>
        <dbReference type="Rhea" id="RHEA:19661"/>
        <dbReference type="ChEBI" id="CHEBI:15378"/>
        <dbReference type="ChEBI" id="CHEBI:57540"/>
        <dbReference type="ChEBI" id="CHEBI:57634"/>
        <dbReference type="ChEBI" id="CHEBI:57945"/>
        <dbReference type="ChEBI" id="CHEBI:61381"/>
        <dbReference type="EC" id="1.1.1.17"/>
    </reaction>
</comment>
<evidence type="ECO:0000313" key="10">
    <source>
        <dbReference type="EMBL" id="AKS34665.1"/>
    </source>
</evidence>
<dbReference type="PANTHER" id="PTHR43362">
    <property type="entry name" value="MANNITOL DEHYDROGENASE DSF1-RELATED"/>
    <property type="match status" value="1"/>
</dbReference>
<organism evidence="10 11">
    <name type="scientific">Mycolicibacterium goodii</name>
    <name type="common">Mycobacterium goodii</name>
    <dbReference type="NCBI Taxonomy" id="134601"/>
    <lineage>
        <taxon>Bacteria</taxon>
        <taxon>Bacillati</taxon>
        <taxon>Actinomycetota</taxon>
        <taxon>Actinomycetes</taxon>
        <taxon>Mycobacteriales</taxon>
        <taxon>Mycobacteriaceae</taxon>
        <taxon>Mycolicibacterium</taxon>
    </lineage>
</organism>
<evidence type="ECO:0000256" key="1">
    <source>
        <dbReference type="ARBA" id="ARBA00006541"/>
    </source>
</evidence>
<name>A0A0K0XB93_MYCGD</name>
<evidence type="ECO:0000313" key="11">
    <source>
        <dbReference type="Proteomes" id="UP000062255"/>
    </source>
</evidence>
<dbReference type="PRINTS" id="PR00084">
    <property type="entry name" value="MTLDHDRGNASE"/>
</dbReference>
<evidence type="ECO:0000256" key="6">
    <source>
        <dbReference type="ARBA" id="ARBA00048615"/>
    </source>
</evidence>
<dbReference type="OrthoDB" id="271711at2"/>
<dbReference type="SUPFAM" id="SSF48179">
    <property type="entry name" value="6-phosphogluconate dehydrogenase C-terminal domain-like"/>
    <property type="match status" value="1"/>
</dbReference>
<dbReference type="Pfam" id="PF08125">
    <property type="entry name" value="Mannitol_dh_C"/>
    <property type="match status" value="1"/>
</dbReference>
<evidence type="ECO:0000256" key="7">
    <source>
        <dbReference type="SAM" id="MobiDB-lite"/>
    </source>
</evidence>
<dbReference type="InterPro" id="IPR013118">
    <property type="entry name" value="Mannitol_DH_C"/>
</dbReference>
<dbReference type="InterPro" id="IPR013328">
    <property type="entry name" value="6PGD_dom2"/>
</dbReference>
<keyword evidence="5" id="KW-0520">NAD</keyword>
<dbReference type="Proteomes" id="UP000062255">
    <property type="component" value="Chromosome"/>
</dbReference>
<dbReference type="KEGG" id="mgo:AFA91_25330"/>
<dbReference type="GO" id="GO:0008926">
    <property type="term" value="F:mannitol-1-phosphate 5-dehydrogenase activity"/>
    <property type="evidence" value="ECO:0007669"/>
    <property type="project" value="UniProtKB-EC"/>
</dbReference>
<dbReference type="EC" id="1.1.1.17" evidence="2"/>
<dbReference type="STRING" id="134601.AFA91_25330"/>
<dbReference type="PATRIC" id="fig|134601.6.peg.5236"/>
<dbReference type="Gene3D" id="1.10.1040.10">
    <property type="entry name" value="N-(1-d-carboxylethyl)-l-norvaline Dehydrogenase, domain 2"/>
    <property type="match status" value="1"/>
</dbReference>
<dbReference type="EMBL" id="CP012150">
    <property type="protein sequence ID" value="AKS34665.1"/>
    <property type="molecule type" value="Genomic_DNA"/>
</dbReference>
<comment type="similarity">
    <text evidence="1">Belongs to the mannitol dehydrogenase family.</text>
</comment>
<dbReference type="GO" id="GO:0019594">
    <property type="term" value="P:mannitol metabolic process"/>
    <property type="evidence" value="ECO:0007669"/>
    <property type="project" value="InterPro"/>
</dbReference>
<dbReference type="InterPro" id="IPR013131">
    <property type="entry name" value="Mannitol_DH_N"/>
</dbReference>
<feature type="domain" description="Mannitol dehydrogenase N-terminal" evidence="8">
    <location>
        <begin position="27"/>
        <end position="269"/>
    </location>
</feature>
<evidence type="ECO:0000256" key="3">
    <source>
        <dbReference type="ARBA" id="ARBA00016219"/>
    </source>
</evidence>
<dbReference type="SUPFAM" id="SSF51735">
    <property type="entry name" value="NAD(P)-binding Rossmann-fold domains"/>
    <property type="match status" value="1"/>
</dbReference>
<dbReference type="InterPro" id="IPR036291">
    <property type="entry name" value="NAD(P)-bd_dom_sf"/>
</dbReference>
<dbReference type="AlphaFoldDB" id="A0A0K0XB93"/>
<gene>
    <name evidence="10" type="ORF">AFA91_25330</name>
</gene>
<dbReference type="InterPro" id="IPR008927">
    <property type="entry name" value="6-PGluconate_DH-like_C_sf"/>
</dbReference>
<feature type="domain" description="Mannitol dehydrogenase C-terminal" evidence="9">
    <location>
        <begin position="278"/>
        <end position="465"/>
    </location>
</feature>
<evidence type="ECO:0000256" key="5">
    <source>
        <dbReference type="ARBA" id="ARBA00023027"/>
    </source>
</evidence>
<dbReference type="PANTHER" id="PTHR43362:SF1">
    <property type="entry name" value="MANNITOL DEHYDROGENASE 2-RELATED"/>
    <property type="match status" value="1"/>
</dbReference>
<accession>A0A0K0XB93</accession>
<protein>
    <recommendedName>
        <fullName evidence="3">Mannitol-1-phosphate 5-dehydrogenase</fullName>
        <ecNumber evidence="2">1.1.1.17</ecNumber>
    </recommendedName>
</protein>
<evidence type="ECO:0000256" key="4">
    <source>
        <dbReference type="ARBA" id="ARBA00023002"/>
    </source>
</evidence>
<dbReference type="PROSITE" id="PS00974">
    <property type="entry name" value="MANNITOL_DHGENASE"/>
    <property type="match status" value="1"/>
</dbReference>
<sequence>MTPLKLDSYGTATPPQPDPRGLTVGQVHLGLGAFHRAHQAVYTEDAMRLSGENHWAIASFTQRSGAAAARLAPQDGLYTVVERGARACPPRIVGALREVGDGSADPGCVIDRICDPAVHVVTLTVTEKGYRLDPATGGLHRGDPTVAADLMSGAPRTVPGVLAHAIARRARSGAGPLTVISCDNLPHNGQQLRRVVHEFADAAGLSAVENAMVAFPSTVVDRIVPATTDEDIAALARSLGVHDGAPVMCEPFSQWVIESRFAGPVPAWSAVGAQLVDDVAPWEQLKLRTLNAAHSTLAYLGLRLGYRSIAEAVHDTMLADVCRHLFAEDVRPSLEAPAGVDVVDYGESVLARFANTALPHTTLQVASDGSQKIGPRLLRTVSARAAQGAFARWAALGVAGWALHVVDPVDAAGRRSALADPRADELTDLTSGLPVGAAVRRLVAEPSVVGAETAQQAEFADYVVDVAKDLHRHGAAALRAQVGQ</sequence>
<proteinExistence type="inferred from homology"/>
<dbReference type="RefSeq" id="WP_049747119.1">
    <property type="nucleotide sequence ID" value="NZ_CP012150.1"/>
</dbReference>
<dbReference type="InterPro" id="IPR050988">
    <property type="entry name" value="Mannitol_DH/Oxidoreductase"/>
</dbReference>